<keyword evidence="3 5" id="KW-0418">Kinase</keyword>
<accession>A0A9D2CR20</accession>
<dbReference type="Proteomes" id="UP000886750">
    <property type="component" value="Unassembled WGS sequence"/>
</dbReference>
<dbReference type="CDD" id="cd02022">
    <property type="entry name" value="DPCK"/>
    <property type="match status" value="1"/>
</dbReference>
<dbReference type="GO" id="GO:0004140">
    <property type="term" value="F:dephospho-CoA kinase activity"/>
    <property type="evidence" value="ECO:0007669"/>
    <property type="project" value="UniProtKB-UniRule"/>
</dbReference>
<evidence type="ECO:0000256" key="2">
    <source>
        <dbReference type="ARBA" id="ARBA00022840"/>
    </source>
</evidence>
<keyword evidence="2 3" id="KW-0067">ATP-binding</keyword>
<dbReference type="HAMAP" id="MF_00376">
    <property type="entry name" value="Dephospho_CoA_kinase"/>
    <property type="match status" value="1"/>
</dbReference>
<evidence type="ECO:0000313" key="6">
    <source>
        <dbReference type="Proteomes" id="UP000886750"/>
    </source>
</evidence>
<comment type="pathway">
    <text evidence="3">Cofactor biosynthesis; coenzyme A biosynthesis; CoA from (R)-pantothenate: step 5/5.</text>
</comment>
<keyword evidence="1 3" id="KW-0547">Nucleotide-binding</keyword>
<feature type="binding site" evidence="3">
    <location>
        <begin position="15"/>
        <end position="20"/>
    </location>
    <ligand>
        <name>ATP</name>
        <dbReference type="ChEBI" id="CHEBI:30616"/>
    </ligand>
</feature>
<name>A0A9D2CR20_9FIRM</name>
<comment type="function">
    <text evidence="3">Catalyzes the phosphorylation of the 3'-hydroxyl group of dephosphocoenzyme A to form coenzyme A.</text>
</comment>
<sequence>MKRNKLYVAVTGGIGSGKSTVMKILSGLGYPVFSADAVARNIYDEPAIFNKIRADFPDCVAGGKVDRKKLATLVFGNQEKLQHLNHLTHPFIMQKLFSQMEECSGAAAFAEVPLLFESGSEGEFDRVIIVSRDLSERIRAVMSRDGLTEQEVAARVKNQYDYERNSISGHTVLYNDGDLLSLESKVKRIVHEIFEAKKV</sequence>
<dbReference type="PROSITE" id="PS51219">
    <property type="entry name" value="DPCK"/>
    <property type="match status" value="1"/>
</dbReference>
<organism evidence="5 6">
    <name type="scientific">Candidatus Borkfalkia excrementigallinarum</name>
    <dbReference type="NCBI Taxonomy" id="2838506"/>
    <lineage>
        <taxon>Bacteria</taxon>
        <taxon>Bacillati</taxon>
        <taxon>Bacillota</taxon>
        <taxon>Clostridia</taxon>
        <taxon>Christensenellales</taxon>
        <taxon>Christensenellaceae</taxon>
        <taxon>Candidatus Borkfalkia</taxon>
    </lineage>
</organism>
<evidence type="ECO:0000256" key="1">
    <source>
        <dbReference type="ARBA" id="ARBA00022741"/>
    </source>
</evidence>
<keyword evidence="3 5" id="KW-0808">Transferase</keyword>
<comment type="catalytic activity">
    <reaction evidence="3">
        <text>3'-dephospho-CoA + ATP = ADP + CoA + H(+)</text>
        <dbReference type="Rhea" id="RHEA:18245"/>
        <dbReference type="ChEBI" id="CHEBI:15378"/>
        <dbReference type="ChEBI" id="CHEBI:30616"/>
        <dbReference type="ChEBI" id="CHEBI:57287"/>
        <dbReference type="ChEBI" id="CHEBI:57328"/>
        <dbReference type="ChEBI" id="CHEBI:456216"/>
        <dbReference type="EC" id="2.7.1.24"/>
    </reaction>
</comment>
<evidence type="ECO:0000256" key="4">
    <source>
        <dbReference type="NCBIfam" id="TIGR00152"/>
    </source>
</evidence>
<dbReference type="Pfam" id="PF01121">
    <property type="entry name" value="CoaE"/>
    <property type="match status" value="1"/>
</dbReference>
<keyword evidence="3" id="KW-0173">Coenzyme A biosynthesis</keyword>
<dbReference type="PANTHER" id="PTHR10695">
    <property type="entry name" value="DEPHOSPHO-COA KINASE-RELATED"/>
    <property type="match status" value="1"/>
</dbReference>
<dbReference type="EC" id="2.7.1.24" evidence="3 4"/>
<dbReference type="EMBL" id="DXCQ01000028">
    <property type="protein sequence ID" value="HIY96659.1"/>
    <property type="molecule type" value="Genomic_DNA"/>
</dbReference>
<dbReference type="NCBIfam" id="TIGR00152">
    <property type="entry name" value="dephospho-CoA kinase"/>
    <property type="match status" value="1"/>
</dbReference>
<dbReference type="SUPFAM" id="SSF52540">
    <property type="entry name" value="P-loop containing nucleoside triphosphate hydrolases"/>
    <property type="match status" value="1"/>
</dbReference>
<comment type="caution">
    <text evidence="5">The sequence shown here is derived from an EMBL/GenBank/DDBJ whole genome shotgun (WGS) entry which is preliminary data.</text>
</comment>
<reference evidence="5" key="1">
    <citation type="journal article" date="2021" name="PeerJ">
        <title>Extensive microbial diversity within the chicken gut microbiome revealed by metagenomics and culture.</title>
        <authorList>
            <person name="Gilroy R."/>
            <person name="Ravi A."/>
            <person name="Getino M."/>
            <person name="Pursley I."/>
            <person name="Horton D.L."/>
            <person name="Alikhan N.F."/>
            <person name="Baker D."/>
            <person name="Gharbi K."/>
            <person name="Hall N."/>
            <person name="Watson M."/>
            <person name="Adriaenssens E.M."/>
            <person name="Foster-Nyarko E."/>
            <person name="Jarju S."/>
            <person name="Secka A."/>
            <person name="Antonio M."/>
            <person name="Oren A."/>
            <person name="Chaudhuri R.R."/>
            <person name="La Ragione R."/>
            <person name="Hildebrand F."/>
            <person name="Pallen M.J."/>
        </authorList>
    </citation>
    <scope>NUCLEOTIDE SEQUENCE</scope>
    <source>
        <strain evidence="5">1345</strain>
    </source>
</reference>
<evidence type="ECO:0000313" key="5">
    <source>
        <dbReference type="EMBL" id="HIY96659.1"/>
    </source>
</evidence>
<evidence type="ECO:0000256" key="3">
    <source>
        <dbReference type="HAMAP-Rule" id="MF_00376"/>
    </source>
</evidence>
<reference evidence="5" key="2">
    <citation type="submission" date="2021-04" db="EMBL/GenBank/DDBJ databases">
        <authorList>
            <person name="Gilroy R."/>
        </authorList>
    </citation>
    <scope>NUCLEOTIDE SEQUENCE</scope>
    <source>
        <strain evidence="5">1345</strain>
    </source>
</reference>
<comment type="subcellular location">
    <subcellularLocation>
        <location evidence="3">Cytoplasm</location>
    </subcellularLocation>
</comment>
<proteinExistence type="inferred from homology"/>
<dbReference type="AlphaFoldDB" id="A0A9D2CR20"/>
<dbReference type="GO" id="GO:0005737">
    <property type="term" value="C:cytoplasm"/>
    <property type="evidence" value="ECO:0007669"/>
    <property type="project" value="UniProtKB-SubCell"/>
</dbReference>
<dbReference type="InterPro" id="IPR001977">
    <property type="entry name" value="Depp_CoAkinase"/>
</dbReference>
<dbReference type="GO" id="GO:0005524">
    <property type="term" value="F:ATP binding"/>
    <property type="evidence" value="ECO:0007669"/>
    <property type="project" value="UniProtKB-UniRule"/>
</dbReference>
<dbReference type="Gene3D" id="3.40.50.300">
    <property type="entry name" value="P-loop containing nucleotide triphosphate hydrolases"/>
    <property type="match status" value="1"/>
</dbReference>
<keyword evidence="3" id="KW-0963">Cytoplasm</keyword>
<gene>
    <name evidence="3 5" type="primary">coaE</name>
    <name evidence="5" type="ORF">H9729_03135</name>
</gene>
<dbReference type="InterPro" id="IPR027417">
    <property type="entry name" value="P-loop_NTPase"/>
</dbReference>
<dbReference type="PANTHER" id="PTHR10695:SF46">
    <property type="entry name" value="BIFUNCTIONAL COENZYME A SYNTHASE-RELATED"/>
    <property type="match status" value="1"/>
</dbReference>
<comment type="similarity">
    <text evidence="3">Belongs to the CoaE family.</text>
</comment>
<protein>
    <recommendedName>
        <fullName evidence="3 4">Dephospho-CoA kinase</fullName>
        <ecNumber evidence="3 4">2.7.1.24</ecNumber>
    </recommendedName>
    <alternativeName>
        <fullName evidence="3">Dephosphocoenzyme A kinase</fullName>
    </alternativeName>
</protein>
<dbReference type="GO" id="GO:0015937">
    <property type="term" value="P:coenzyme A biosynthetic process"/>
    <property type="evidence" value="ECO:0007669"/>
    <property type="project" value="UniProtKB-UniRule"/>
</dbReference>